<sequence length="100" mass="10662">MAVIREATFTLAGTIRRVSVDHDQQGTAYATVQVENEGGISDVSFSAENTRSTGAVDFRPGTSVSWLIRPYVVYGVSKRTGAPYGICKLNYVGLPGGFGD</sequence>
<evidence type="ECO:0000313" key="2">
    <source>
        <dbReference type="Proteomes" id="UP000029060"/>
    </source>
</evidence>
<organism evidence="1 2">
    <name type="scientific">Bifidobacterium merycicum</name>
    <dbReference type="NCBI Taxonomy" id="78345"/>
    <lineage>
        <taxon>Bacteria</taxon>
        <taxon>Bacillati</taxon>
        <taxon>Actinomycetota</taxon>
        <taxon>Actinomycetes</taxon>
        <taxon>Bifidobacteriales</taxon>
        <taxon>Bifidobacteriaceae</taxon>
        <taxon>Bifidobacterium</taxon>
    </lineage>
</organism>
<protein>
    <submittedName>
        <fullName evidence="1">Uncharacterized protein</fullName>
    </submittedName>
</protein>
<dbReference type="STRING" id="78345.BMERY_0699"/>
<keyword evidence="2" id="KW-1185">Reference proteome</keyword>
<comment type="caution">
    <text evidence="1">The sequence shown here is derived from an EMBL/GenBank/DDBJ whole genome shotgun (WGS) entry which is preliminary data.</text>
</comment>
<dbReference type="RefSeq" id="WP_033523965.1">
    <property type="nucleotide sequence ID" value="NZ_JGZC01000006.1"/>
</dbReference>
<gene>
    <name evidence="1" type="ORF">BMERY_0699</name>
</gene>
<dbReference type="AlphaFoldDB" id="A0A087BGS0"/>
<dbReference type="Proteomes" id="UP000029060">
    <property type="component" value="Unassembled WGS sequence"/>
</dbReference>
<reference evidence="1 2" key="1">
    <citation type="submission" date="2014-03" db="EMBL/GenBank/DDBJ databases">
        <title>Genomics of Bifidobacteria.</title>
        <authorList>
            <person name="Ventura M."/>
            <person name="Milani C."/>
            <person name="Lugli G.A."/>
        </authorList>
    </citation>
    <scope>NUCLEOTIDE SEQUENCE [LARGE SCALE GENOMIC DNA]</scope>
    <source>
        <strain evidence="1 2">LMG 11341</strain>
    </source>
</reference>
<dbReference type="EMBL" id="JGZC01000006">
    <property type="protein sequence ID" value="KFI70220.1"/>
    <property type="molecule type" value="Genomic_DNA"/>
</dbReference>
<name>A0A087BGS0_9BIFI</name>
<proteinExistence type="predicted"/>
<accession>A0A087BGS0</accession>
<evidence type="ECO:0000313" key="1">
    <source>
        <dbReference type="EMBL" id="KFI70220.1"/>
    </source>
</evidence>